<organism evidence="1 2">
    <name type="scientific">Vitis vinifera</name>
    <name type="common">Grape</name>
    <dbReference type="NCBI Taxonomy" id="29760"/>
    <lineage>
        <taxon>Eukaryota</taxon>
        <taxon>Viridiplantae</taxon>
        <taxon>Streptophyta</taxon>
        <taxon>Embryophyta</taxon>
        <taxon>Tracheophyta</taxon>
        <taxon>Spermatophyta</taxon>
        <taxon>Magnoliopsida</taxon>
        <taxon>eudicotyledons</taxon>
        <taxon>Gunneridae</taxon>
        <taxon>Pentapetalae</taxon>
        <taxon>rosids</taxon>
        <taxon>Vitales</taxon>
        <taxon>Vitaceae</taxon>
        <taxon>Viteae</taxon>
        <taxon>Vitis</taxon>
    </lineage>
</organism>
<dbReference type="PaxDb" id="29760-VIT_14s0036g00130.t01"/>
<evidence type="ECO:0000313" key="2">
    <source>
        <dbReference type="Proteomes" id="UP000009183"/>
    </source>
</evidence>
<dbReference type="HOGENOM" id="CLU_3427221_0_0_1"/>
<name>F6H635_VITVI</name>
<dbReference type="Proteomes" id="UP000009183">
    <property type="component" value="Chromosome 14"/>
</dbReference>
<dbReference type="InParanoid" id="F6H635"/>
<reference evidence="2" key="1">
    <citation type="journal article" date="2007" name="Nature">
        <title>The grapevine genome sequence suggests ancestral hexaploidization in major angiosperm phyla.</title>
        <authorList>
            <consortium name="The French-Italian Public Consortium for Grapevine Genome Characterization."/>
            <person name="Jaillon O."/>
            <person name="Aury J.-M."/>
            <person name="Noel B."/>
            <person name="Policriti A."/>
            <person name="Clepet C."/>
            <person name="Casagrande A."/>
            <person name="Choisne N."/>
            <person name="Aubourg S."/>
            <person name="Vitulo N."/>
            <person name="Jubin C."/>
            <person name="Vezzi A."/>
            <person name="Legeai F."/>
            <person name="Hugueney P."/>
            <person name="Dasilva C."/>
            <person name="Horner D."/>
            <person name="Mica E."/>
            <person name="Jublot D."/>
            <person name="Poulain J."/>
            <person name="Bruyere C."/>
            <person name="Billault A."/>
            <person name="Segurens B."/>
            <person name="Gouyvenoux M."/>
            <person name="Ugarte E."/>
            <person name="Cattonaro F."/>
            <person name="Anthouard V."/>
            <person name="Vico V."/>
            <person name="Del Fabbro C."/>
            <person name="Alaux M."/>
            <person name="Di Gaspero G."/>
            <person name="Dumas V."/>
            <person name="Felice N."/>
            <person name="Paillard S."/>
            <person name="Juman I."/>
            <person name="Moroldo M."/>
            <person name="Scalabrin S."/>
            <person name="Canaguier A."/>
            <person name="Le Clainche I."/>
            <person name="Malacrida G."/>
            <person name="Durand E."/>
            <person name="Pesole G."/>
            <person name="Laucou V."/>
            <person name="Chatelet P."/>
            <person name="Merdinoglu D."/>
            <person name="Delledonne M."/>
            <person name="Pezzotti M."/>
            <person name="Lecharny A."/>
            <person name="Scarpelli C."/>
            <person name="Artiguenave F."/>
            <person name="Pe M.E."/>
            <person name="Valle G."/>
            <person name="Morgante M."/>
            <person name="Caboche M."/>
            <person name="Adam-Blondon A.-F."/>
            <person name="Weissenbach J."/>
            <person name="Quetier F."/>
            <person name="Wincker P."/>
        </authorList>
    </citation>
    <scope>NUCLEOTIDE SEQUENCE [LARGE SCALE GENOMIC DNA]</scope>
    <source>
        <strain evidence="2">cv. Pinot noir / PN40024</strain>
    </source>
</reference>
<sequence>METKWKDEKLTQWNLIQGEDC</sequence>
<keyword evidence="2" id="KW-1185">Reference proteome</keyword>
<dbReference type="AlphaFoldDB" id="F6H635"/>
<dbReference type="EMBL" id="FN595241">
    <property type="protein sequence ID" value="CCB47675.1"/>
    <property type="molecule type" value="Genomic_DNA"/>
</dbReference>
<proteinExistence type="predicted"/>
<protein>
    <submittedName>
        <fullName evidence="1">Uncharacterized protein</fullName>
    </submittedName>
</protein>
<evidence type="ECO:0000313" key="1">
    <source>
        <dbReference type="EMBL" id="CCB47675.1"/>
    </source>
</evidence>
<accession>F6H635</accession>
<gene>
    <name evidence="1" type="ordered locus">VIT_14s0036g00130</name>
</gene>